<dbReference type="Pfam" id="PF13738">
    <property type="entry name" value="Pyr_redox_3"/>
    <property type="match status" value="1"/>
</dbReference>
<dbReference type="Proteomes" id="UP000516957">
    <property type="component" value="Unassembled WGS sequence"/>
</dbReference>
<evidence type="ECO:0000313" key="1">
    <source>
        <dbReference type="EMBL" id="NYD57182.1"/>
    </source>
</evidence>
<reference evidence="1 2" key="1">
    <citation type="submission" date="2020-07" db="EMBL/GenBank/DDBJ databases">
        <title>Sequencing the genomes of 1000 actinobacteria strains.</title>
        <authorList>
            <person name="Klenk H.-P."/>
        </authorList>
    </citation>
    <scope>NUCLEOTIDE SEQUENCE [LARGE SCALE GENOMIC DNA]</scope>
    <source>
        <strain evidence="1 2">DSM 18965</strain>
    </source>
</reference>
<dbReference type="InterPro" id="IPR036188">
    <property type="entry name" value="FAD/NAD-bd_sf"/>
</dbReference>
<gene>
    <name evidence="1" type="ORF">BKA08_001420</name>
</gene>
<dbReference type="EMBL" id="JACCBE010000001">
    <property type="protein sequence ID" value="NYD57182.1"/>
    <property type="molecule type" value="Genomic_DNA"/>
</dbReference>
<keyword evidence="2" id="KW-1185">Reference proteome</keyword>
<proteinExistence type="predicted"/>
<protein>
    <submittedName>
        <fullName evidence="1">4-hydroxyacetophenone monooxygenase</fullName>
        <ecNumber evidence="1">1.14.13.84</ecNumber>
    </submittedName>
</protein>
<dbReference type="InterPro" id="IPR051209">
    <property type="entry name" value="FAD-bind_Monooxygenase_sf"/>
</dbReference>
<dbReference type="RefSeq" id="WP_180923863.1">
    <property type="nucleotide sequence ID" value="NZ_CP059163.1"/>
</dbReference>
<name>A0A7Y9F070_9ACTN</name>
<dbReference type="EC" id="1.14.13.84" evidence="1"/>
<dbReference type="PRINTS" id="PR00368">
    <property type="entry name" value="FADPNR"/>
</dbReference>
<dbReference type="PANTHER" id="PTHR42877:SF4">
    <property type="entry name" value="FAD_NAD(P)-BINDING DOMAIN-CONTAINING PROTEIN-RELATED"/>
    <property type="match status" value="1"/>
</dbReference>
<accession>A0A7Y9F070</accession>
<keyword evidence="1" id="KW-0503">Monooxygenase</keyword>
<dbReference type="GO" id="GO:0033767">
    <property type="term" value="F:4-hydroxyacetophenone monooxygenase activity"/>
    <property type="evidence" value="ECO:0007669"/>
    <property type="project" value="UniProtKB-EC"/>
</dbReference>
<keyword evidence="1" id="KW-0560">Oxidoreductase</keyword>
<comment type="caution">
    <text evidence="1">The sequence shown here is derived from an EMBL/GenBank/DDBJ whole genome shotgun (WGS) entry which is preliminary data.</text>
</comment>
<dbReference type="PRINTS" id="PR00411">
    <property type="entry name" value="PNDRDTASEI"/>
</dbReference>
<organism evidence="1 2">
    <name type="scientific">Nocardioides marinisabuli</name>
    <dbReference type="NCBI Taxonomy" id="419476"/>
    <lineage>
        <taxon>Bacteria</taxon>
        <taxon>Bacillati</taxon>
        <taxon>Actinomycetota</taxon>
        <taxon>Actinomycetes</taxon>
        <taxon>Propionibacteriales</taxon>
        <taxon>Nocardioidaceae</taxon>
        <taxon>Nocardioides</taxon>
    </lineage>
</organism>
<sequence length="643" mass="72141">MTAAQDTAIDAGDVSLEFIRAAVQQADPNALRVALLQATSDQSLVDLDITLAPVRGGAFFLQALAPEGEQLVQRKAVEFLSDPARRGPAPAELADEEIRDLVRVLSGEEIDETMLAMAREELAFEDFPRETTWTGERPAEALQDFRVIVVGAGVSGIAMGIKLQRLGIPFTIIERLDDITGTWHRNRYPDVRVDTNCFLYQFKFEKRYPWPEFFPRGRDVKRYLEHLVDKYGIAEHVVLGQEVVDAAWNEQDAAWEVEAVDAHGATVRHRGQVLVSASGVFSTPRWPDIPGMETFAGRVLHTADWDTQLEWTGLRVGVIGNGSTGTQLMPRLAQSAAHVTAFQRTPQWIINSPLLGAKITPELQWLIDAMPYYWNWAGFVQFFGTAQTQMAQIIDKDWQAAGGLINERNDRLREALVDYVESKVGHVPHLRDHSIPDYAPLARRLVIDNGWFDALLRSNVSLEVSSIEEIVPEGVRLVGGEVVPLDVLILATGFHVSRYFHPATYRGRDGLTLDEAWSGDGARAYLGLTMPGFPNFYSLYGPNATPRFGGFPQWVDVWSRYILDLVVEQVETGARSVEVRRDVFDDYNARMDRATAALLWESEGQGSYFVNEHGRSGLQMPWEANLYHSWVRAPDRADFSWSD</sequence>
<dbReference type="SUPFAM" id="SSF51905">
    <property type="entry name" value="FAD/NAD(P)-binding domain"/>
    <property type="match status" value="1"/>
</dbReference>
<evidence type="ECO:0000313" key="2">
    <source>
        <dbReference type="Proteomes" id="UP000516957"/>
    </source>
</evidence>
<dbReference type="AlphaFoldDB" id="A0A7Y9F070"/>
<dbReference type="PANTHER" id="PTHR42877">
    <property type="entry name" value="L-ORNITHINE N(5)-MONOOXYGENASE-RELATED"/>
    <property type="match status" value="1"/>
</dbReference>
<dbReference type="Gene3D" id="3.50.50.60">
    <property type="entry name" value="FAD/NAD(P)-binding domain"/>
    <property type="match status" value="2"/>
</dbReference>